<gene>
    <name evidence="1" type="ORF">LCGC14_1955420</name>
</gene>
<name>A0A0F9FG58_9ZZZZ</name>
<reference evidence="1" key="1">
    <citation type="journal article" date="2015" name="Nature">
        <title>Complex archaea that bridge the gap between prokaryotes and eukaryotes.</title>
        <authorList>
            <person name="Spang A."/>
            <person name="Saw J.H."/>
            <person name="Jorgensen S.L."/>
            <person name="Zaremba-Niedzwiedzka K."/>
            <person name="Martijn J."/>
            <person name="Lind A.E."/>
            <person name="van Eijk R."/>
            <person name="Schleper C."/>
            <person name="Guy L."/>
            <person name="Ettema T.J."/>
        </authorList>
    </citation>
    <scope>NUCLEOTIDE SEQUENCE</scope>
</reference>
<organism evidence="1">
    <name type="scientific">marine sediment metagenome</name>
    <dbReference type="NCBI Taxonomy" id="412755"/>
    <lineage>
        <taxon>unclassified sequences</taxon>
        <taxon>metagenomes</taxon>
        <taxon>ecological metagenomes</taxon>
    </lineage>
</organism>
<sequence length="295" mass="33602">MAESLSAEQIEERRANLRGFRYSLEMEDDSELTTTLLMQEEWLATVDASEAHIAGVTKQLQRYDYDAHTIRGLRTRKCLISGFVNEMGKRDDDCTDFWRDNRLYCAPCYLRSIHGEKATAEEGETSPPARVCLREAGGLALVCEDCYDDIAEYCGPCWLREVRKPEEPEEPLPTIQPLSKFKDVSEYKGGIPKIQEWVEDTECDTNGHVWIKMGKVGFGDSGLSVVNWGDAQCLRCHIPAPVPDFDVQEEEEPNVCTNCQHDEHYWANDRIFNNPCGTMDCLCTRYLPFRVVGGH</sequence>
<dbReference type="EMBL" id="LAZR01021426">
    <property type="protein sequence ID" value="KKL85364.1"/>
    <property type="molecule type" value="Genomic_DNA"/>
</dbReference>
<dbReference type="AlphaFoldDB" id="A0A0F9FG58"/>
<evidence type="ECO:0000313" key="1">
    <source>
        <dbReference type="EMBL" id="KKL85364.1"/>
    </source>
</evidence>
<protein>
    <submittedName>
        <fullName evidence="1">Uncharacterized protein</fullName>
    </submittedName>
</protein>
<proteinExistence type="predicted"/>
<comment type="caution">
    <text evidence="1">The sequence shown here is derived from an EMBL/GenBank/DDBJ whole genome shotgun (WGS) entry which is preliminary data.</text>
</comment>
<accession>A0A0F9FG58</accession>